<dbReference type="HOGENOM" id="CLU_127770_1_0_6"/>
<dbReference type="Gene3D" id="3.30.56.110">
    <property type="entry name" value="Protein of unknown function DUF2237"/>
    <property type="match status" value="1"/>
</dbReference>
<sequence length="125" mass="14150">MSEQKNVLGTALKSCCLKPKTGFYRDGFCRTDNHDYGRHVVCAIMTQEFLEYTASRGNDLSTPNPFFDFPGLKPGDKWCLCALRWLEAYQNGVAPEVVLESTHQSALDVIKKEYLFEKAYSNVNA</sequence>
<dbReference type="GeneID" id="75263826"/>
<accession>A0A0B6E8U7</accession>
<dbReference type="KEGG" id="ftc:DA46_1299"/>
<protein>
    <submittedName>
        <fullName evidence="1">DUF2237 domain-containing protein</fullName>
    </submittedName>
</protein>
<dbReference type="OMA" id="RNGCCDT"/>
<reference evidence="1" key="2">
    <citation type="submission" date="2020-02" db="EMBL/GenBank/DDBJ databases">
        <title>Using affinity propagation clustering for identifying bacterial clades and subclades with whole-genome sequences of Francisella tularensis.</title>
        <authorList>
            <person name="Homeier-Bachmann T."/>
            <person name="Abdel-Glil M.Y."/>
            <person name="Hackbart A."/>
            <person name="Hotzel H."/>
            <person name="Tomaso H."/>
        </authorList>
    </citation>
    <scope>NUCLEOTIDE SEQUENCE</scope>
    <source>
        <strain evidence="2">15T0085</strain>
        <strain evidence="1">17T1429</strain>
    </source>
</reference>
<dbReference type="Pfam" id="PF09996">
    <property type="entry name" value="DUF2237"/>
    <property type="match status" value="1"/>
</dbReference>
<dbReference type="KEGG" id="ftv:CH67_1849"/>
<name>A0A0B6E8U7_FRATU</name>
<dbReference type="PANTHER" id="PTHR37466:SF1">
    <property type="entry name" value="SLR1628 PROTEIN"/>
    <property type="match status" value="1"/>
</dbReference>
<dbReference type="EMBL" id="JAAGJP010000053">
    <property type="protein sequence ID" value="NDS68837.1"/>
    <property type="molecule type" value="Genomic_DNA"/>
</dbReference>
<dbReference type="RefSeq" id="WP_003019341.1">
    <property type="nucleotide sequence ID" value="NZ_AP023459.1"/>
</dbReference>
<evidence type="ECO:0000313" key="1">
    <source>
        <dbReference type="EMBL" id="NDR89325.1"/>
    </source>
</evidence>
<evidence type="ECO:0000313" key="2">
    <source>
        <dbReference type="EMBL" id="NDS68837.1"/>
    </source>
</evidence>
<comment type="caution">
    <text evidence="1">The sequence shown here is derived from an EMBL/GenBank/DDBJ whole genome shotgun (WGS) entry which is preliminary data.</text>
</comment>
<dbReference type="InterPro" id="IPR018714">
    <property type="entry name" value="DUF2237"/>
</dbReference>
<gene>
    <name evidence="2" type="ORF">FWI86_07435</name>
    <name evidence="1" type="ORF">FWJ04_06810</name>
</gene>
<dbReference type="PANTHER" id="PTHR37466">
    <property type="entry name" value="SLR1628 PROTEIN"/>
    <property type="match status" value="1"/>
</dbReference>
<dbReference type="AlphaFoldDB" id="A0A0B6E8U7"/>
<organism evidence="1">
    <name type="scientific">Francisella tularensis subsp. holarctica</name>
    <dbReference type="NCBI Taxonomy" id="119857"/>
    <lineage>
        <taxon>Bacteria</taxon>
        <taxon>Pseudomonadati</taxon>
        <taxon>Pseudomonadota</taxon>
        <taxon>Gammaproteobacteria</taxon>
        <taxon>Thiotrichales</taxon>
        <taxon>Francisellaceae</taxon>
        <taxon>Francisella</taxon>
    </lineage>
</organism>
<dbReference type="eggNOG" id="COG3651">
    <property type="taxonomic scope" value="Bacteria"/>
</dbReference>
<dbReference type="KEGG" id="ftz:CH68_1578"/>
<proteinExistence type="predicted"/>
<reference evidence="1" key="1">
    <citation type="submission" date="2019-08" db="EMBL/GenBank/DDBJ databases">
        <authorList>
            <person name="Busch A."/>
        </authorList>
    </citation>
    <scope>NUCLEOTIDE SEQUENCE</scope>
    <source>
        <strain evidence="2">15T0085</strain>
        <strain evidence="1">17T1429</strain>
    </source>
</reference>
<dbReference type="EMBL" id="JAAGKH010000052">
    <property type="protein sequence ID" value="NDR89325.1"/>
    <property type="molecule type" value="Genomic_DNA"/>
</dbReference>